<dbReference type="Gene3D" id="3.40.50.1000">
    <property type="entry name" value="HAD superfamily/HAD-like"/>
    <property type="match status" value="1"/>
</dbReference>
<dbReference type="InterPro" id="IPR023214">
    <property type="entry name" value="HAD_sf"/>
</dbReference>
<evidence type="ECO:0000256" key="6">
    <source>
        <dbReference type="ARBA" id="ARBA00022801"/>
    </source>
</evidence>
<evidence type="ECO:0000256" key="8">
    <source>
        <dbReference type="ARBA" id="ARBA00023080"/>
    </source>
</evidence>
<dbReference type="EMBL" id="JARPUR010000001">
    <property type="protein sequence ID" value="KAK4887324.1"/>
    <property type="molecule type" value="Genomic_DNA"/>
</dbReference>
<comment type="similarity">
    <text evidence="2 9">Belongs to the pyrimidine 5'-nucleotidase family.</text>
</comment>
<dbReference type="Gene3D" id="1.10.150.340">
    <property type="entry name" value="Pyrimidine 5'-nucleotidase (UMPH-1), N-terminal domain"/>
    <property type="match status" value="1"/>
</dbReference>
<dbReference type="InterPro" id="IPR036412">
    <property type="entry name" value="HAD-like_sf"/>
</dbReference>
<protein>
    <recommendedName>
        <fullName evidence="3 9">5'-nucleotidase</fullName>
        <ecNumber evidence="3 9">3.1.3.5</ecNumber>
    </recommendedName>
</protein>
<dbReference type="AlphaFoldDB" id="A0AAN7SME2"/>
<comment type="caution">
    <text evidence="10">The sequence shown here is derived from an EMBL/GenBank/DDBJ whole genome shotgun (WGS) entry which is preliminary data.</text>
</comment>
<keyword evidence="6 9" id="KW-0378">Hydrolase</keyword>
<dbReference type="SFLD" id="SFLDS00003">
    <property type="entry name" value="Haloacid_Dehalogenase"/>
    <property type="match status" value="1"/>
</dbReference>
<reference evidence="11" key="1">
    <citation type="submission" date="2023-01" db="EMBL/GenBank/DDBJ databases">
        <title>Key to firefly adult light organ development and bioluminescence: homeobox transcription factors regulate luciferase expression and transportation to peroxisome.</title>
        <authorList>
            <person name="Fu X."/>
        </authorList>
    </citation>
    <scope>NUCLEOTIDE SEQUENCE [LARGE SCALE GENOMIC DNA]</scope>
</reference>
<dbReference type="SFLD" id="SFLDG01128">
    <property type="entry name" value="C1.4:_5'-Nucleotidase_Like"/>
    <property type="match status" value="1"/>
</dbReference>
<dbReference type="SUPFAM" id="SSF56784">
    <property type="entry name" value="HAD-like"/>
    <property type="match status" value="1"/>
</dbReference>
<dbReference type="EC" id="3.1.3.5" evidence="3 9"/>
<accession>A0AAN7SME2</accession>
<dbReference type="InterPro" id="IPR006434">
    <property type="entry name" value="Pyrimidine_nucleotidase_eu"/>
</dbReference>
<evidence type="ECO:0000256" key="9">
    <source>
        <dbReference type="RuleBase" id="RU361276"/>
    </source>
</evidence>
<keyword evidence="7" id="KW-0460">Magnesium</keyword>
<proteinExistence type="inferred from homology"/>
<evidence type="ECO:0000313" key="10">
    <source>
        <dbReference type="EMBL" id="KAK4887324.1"/>
    </source>
</evidence>
<keyword evidence="8 9" id="KW-0546">Nucleotide metabolism</keyword>
<evidence type="ECO:0000256" key="5">
    <source>
        <dbReference type="ARBA" id="ARBA00022741"/>
    </source>
</evidence>
<evidence type="ECO:0000256" key="4">
    <source>
        <dbReference type="ARBA" id="ARBA00022723"/>
    </source>
</evidence>
<keyword evidence="11" id="KW-1185">Reference proteome</keyword>
<dbReference type="FunFam" id="3.40.50.1000:FF:000032">
    <property type="entry name" value="Cytosolic 5-nucleotidase 3-like"/>
    <property type="match status" value="1"/>
</dbReference>
<dbReference type="GO" id="GO:0009117">
    <property type="term" value="P:nucleotide metabolic process"/>
    <property type="evidence" value="ECO:0007669"/>
    <property type="project" value="UniProtKB-KW"/>
</dbReference>
<sequence>MYYKQIFKLLQVCSCKNMSLNYIQTIEELNNPTVRIKNKENVNNIIANIISAGKDKLQVISDFDRTLTKQHENGKLHISSFGLFCRCPSISQKYLQCAKGLSKKYYPIEVDPTVPHDEKKVIMKQWWSEINEVIKGETVSNKEIAETTIKEGPALRDGTVKLFDDLNKANIPVLVFSAGLGDSVLTILKHCNILHSNVKVFSNFLYYNEDGVIQGFKNYPLIHVLNKNEFAIKDVKYLNFIKERSNVLLMGDSPGDSGMADGVHHAENILKIGFLYDNLEENLSTFMDAFDIVLVDDQTMEIPQAILNKLF</sequence>
<dbReference type="PANTHER" id="PTHR13045:SF0">
    <property type="entry name" value="7-METHYLGUANOSINE PHOSPHATE-SPECIFIC 5'-NUCLEOTIDASE"/>
    <property type="match status" value="1"/>
</dbReference>
<dbReference type="Proteomes" id="UP001353858">
    <property type="component" value="Unassembled WGS sequence"/>
</dbReference>
<evidence type="ECO:0000256" key="3">
    <source>
        <dbReference type="ARBA" id="ARBA00012643"/>
    </source>
</evidence>
<keyword evidence="9" id="KW-0963">Cytoplasm</keyword>
<keyword evidence="5 9" id="KW-0547">Nucleotide-binding</keyword>
<name>A0AAN7SME2_9COLE</name>
<dbReference type="GO" id="GO:0000166">
    <property type="term" value="F:nucleotide binding"/>
    <property type="evidence" value="ECO:0007669"/>
    <property type="project" value="UniProtKB-KW"/>
</dbReference>
<evidence type="ECO:0000256" key="7">
    <source>
        <dbReference type="ARBA" id="ARBA00022842"/>
    </source>
</evidence>
<dbReference type="GO" id="GO:0005737">
    <property type="term" value="C:cytoplasm"/>
    <property type="evidence" value="ECO:0007669"/>
    <property type="project" value="UniProtKB-SubCell"/>
</dbReference>
<comment type="catalytic activity">
    <reaction evidence="1 9">
        <text>a ribonucleoside 5'-phosphate + H2O = a ribonucleoside + phosphate</text>
        <dbReference type="Rhea" id="RHEA:12484"/>
        <dbReference type="ChEBI" id="CHEBI:15377"/>
        <dbReference type="ChEBI" id="CHEBI:18254"/>
        <dbReference type="ChEBI" id="CHEBI:43474"/>
        <dbReference type="ChEBI" id="CHEBI:58043"/>
        <dbReference type="EC" id="3.1.3.5"/>
    </reaction>
</comment>
<comment type="subcellular location">
    <subcellularLocation>
        <location evidence="9">Cytoplasm</location>
    </subcellularLocation>
</comment>
<keyword evidence="4" id="KW-0479">Metal-binding</keyword>
<evidence type="ECO:0000256" key="2">
    <source>
        <dbReference type="ARBA" id="ARBA00008389"/>
    </source>
</evidence>
<dbReference type="GO" id="GO:0008253">
    <property type="term" value="F:5'-nucleotidase activity"/>
    <property type="evidence" value="ECO:0007669"/>
    <property type="project" value="UniProtKB-EC"/>
</dbReference>
<dbReference type="PANTHER" id="PTHR13045">
    <property type="entry name" value="5'-NUCLEOTIDASE"/>
    <property type="match status" value="1"/>
</dbReference>
<dbReference type="NCBIfam" id="TIGR01544">
    <property type="entry name" value="HAD-SF-IE"/>
    <property type="match status" value="1"/>
</dbReference>
<organism evidence="10 11">
    <name type="scientific">Aquatica leii</name>
    <dbReference type="NCBI Taxonomy" id="1421715"/>
    <lineage>
        <taxon>Eukaryota</taxon>
        <taxon>Metazoa</taxon>
        <taxon>Ecdysozoa</taxon>
        <taxon>Arthropoda</taxon>
        <taxon>Hexapoda</taxon>
        <taxon>Insecta</taxon>
        <taxon>Pterygota</taxon>
        <taxon>Neoptera</taxon>
        <taxon>Endopterygota</taxon>
        <taxon>Coleoptera</taxon>
        <taxon>Polyphaga</taxon>
        <taxon>Elateriformia</taxon>
        <taxon>Elateroidea</taxon>
        <taxon>Lampyridae</taxon>
        <taxon>Luciolinae</taxon>
        <taxon>Aquatica</taxon>
    </lineage>
</organism>
<dbReference type="Pfam" id="PF05822">
    <property type="entry name" value="UMPH-1"/>
    <property type="match status" value="1"/>
</dbReference>
<gene>
    <name evidence="10" type="ORF">RN001_003595</name>
</gene>
<evidence type="ECO:0000256" key="1">
    <source>
        <dbReference type="ARBA" id="ARBA00000815"/>
    </source>
</evidence>
<dbReference type="GO" id="GO:0000287">
    <property type="term" value="F:magnesium ion binding"/>
    <property type="evidence" value="ECO:0007669"/>
    <property type="project" value="InterPro"/>
</dbReference>
<evidence type="ECO:0000313" key="11">
    <source>
        <dbReference type="Proteomes" id="UP001353858"/>
    </source>
</evidence>